<feature type="compositionally biased region" description="Low complexity" evidence="5">
    <location>
        <begin position="102"/>
        <end position="118"/>
    </location>
</feature>
<dbReference type="SUPFAM" id="SSF47459">
    <property type="entry name" value="HLH, helix-loop-helix DNA-binding domain"/>
    <property type="match status" value="1"/>
</dbReference>
<keyword evidence="9" id="KW-1185">Reference proteome</keyword>
<dbReference type="GO" id="GO:0050767">
    <property type="term" value="P:regulation of neurogenesis"/>
    <property type="evidence" value="ECO:0000318"/>
    <property type="project" value="GO_Central"/>
</dbReference>
<evidence type="ECO:0000256" key="5">
    <source>
        <dbReference type="SAM" id="MobiDB-lite"/>
    </source>
</evidence>
<evidence type="ECO:0000259" key="6">
    <source>
        <dbReference type="PROSITE" id="PS50888"/>
    </source>
</evidence>
<dbReference type="EMBL" id="AMQM01006016">
    <property type="status" value="NOT_ANNOTATED_CDS"/>
    <property type="molecule type" value="Genomic_DNA"/>
</dbReference>
<evidence type="ECO:0000256" key="1">
    <source>
        <dbReference type="ARBA" id="ARBA00004123"/>
    </source>
</evidence>
<comment type="subcellular location">
    <subcellularLocation>
        <location evidence="1">Nucleus</location>
    </subcellularLocation>
</comment>
<dbReference type="PROSITE" id="PS50888">
    <property type="entry name" value="BHLH"/>
    <property type="match status" value="1"/>
</dbReference>
<reference evidence="8" key="3">
    <citation type="submission" date="2015-06" db="UniProtKB">
        <authorList>
            <consortium name="EnsemblMetazoa"/>
        </authorList>
    </citation>
    <scope>IDENTIFICATION</scope>
</reference>
<dbReference type="FunFam" id="4.10.280.10:FF:000157">
    <property type="entry name" value="Uncharacterized protein"/>
    <property type="match status" value="1"/>
</dbReference>
<accession>T1FBI6</accession>
<dbReference type="OMA" id="RRENYEC"/>
<dbReference type="OrthoDB" id="6085656at2759"/>
<dbReference type="SMART" id="SM00353">
    <property type="entry name" value="HLH"/>
    <property type="match status" value="1"/>
</dbReference>
<gene>
    <name evidence="8" type="primary">20206185</name>
    <name evidence="7" type="ORF">HELRODRAFT_177333</name>
</gene>
<reference evidence="7 9" key="2">
    <citation type="journal article" date="2013" name="Nature">
        <title>Insights into bilaterian evolution from three spiralian genomes.</title>
        <authorList>
            <person name="Simakov O."/>
            <person name="Marletaz F."/>
            <person name="Cho S.J."/>
            <person name="Edsinger-Gonzales E."/>
            <person name="Havlak P."/>
            <person name="Hellsten U."/>
            <person name="Kuo D.H."/>
            <person name="Larsson T."/>
            <person name="Lv J."/>
            <person name="Arendt D."/>
            <person name="Savage R."/>
            <person name="Osoegawa K."/>
            <person name="de Jong P."/>
            <person name="Grimwood J."/>
            <person name="Chapman J.A."/>
            <person name="Shapiro H."/>
            <person name="Aerts A."/>
            <person name="Otillar R.P."/>
            <person name="Terry A.Y."/>
            <person name="Boore J.L."/>
            <person name="Grigoriev I.V."/>
            <person name="Lindberg D.R."/>
            <person name="Seaver E.C."/>
            <person name="Weisblat D.A."/>
            <person name="Putnam N.H."/>
            <person name="Rokhsar D.S."/>
        </authorList>
    </citation>
    <scope>NUCLEOTIDE SEQUENCE</scope>
</reference>
<keyword evidence="4" id="KW-0539">Nucleus</keyword>
<dbReference type="RefSeq" id="XP_009023789.1">
    <property type="nucleotide sequence ID" value="XM_009025541.1"/>
</dbReference>
<sequence>MKPRINFENMNTTTTNSNTNNNNTNNNNTNNNNTNNNNTNNNNTNNSNINNNNTSTQDSGYLESSPTTLKNEKRKMRKVVVERLRRERIDRCLQQLQDILIQSNSPPTQSSSSLSTGSHLEKADILEKTVDHVRDLERKLHEGVSRGYQACMQQVHAYMQLHRPTQTDNGDDLISFLHQNMDSALHSLNGSYKQMKNTDSDCNIVHGGPADGVPQSSTSATTNTHQHIWKEATTNSNALTSMNFPPHNNILNNNTSANSSDNYKNVKDNSFVNNTNNNNNCSINNNNNIIINNINNNNIIINNINSLNDINNKHGDIIVDVDDNHDNIGCVDEQRTGNNTKQDKHVWRPF</sequence>
<dbReference type="InterPro" id="IPR050370">
    <property type="entry name" value="HES_HEY"/>
</dbReference>
<reference evidence="9" key="1">
    <citation type="submission" date="2012-12" db="EMBL/GenBank/DDBJ databases">
        <authorList>
            <person name="Hellsten U."/>
            <person name="Grimwood J."/>
            <person name="Chapman J.A."/>
            <person name="Shapiro H."/>
            <person name="Aerts A."/>
            <person name="Otillar R.P."/>
            <person name="Terry A.Y."/>
            <person name="Boore J.L."/>
            <person name="Simakov O."/>
            <person name="Marletaz F."/>
            <person name="Cho S.-J."/>
            <person name="Edsinger-Gonzales E."/>
            <person name="Havlak P."/>
            <person name="Kuo D.-H."/>
            <person name="Larsson T."/>
            <person name="Lv J."/>
            <person name="Arendt D."/>
            <person name="Savage R."/>
            <person name="Osoegawa K."/>
            <person name="de Jong P."/>
            <person name="Lindberg D.R."/>
            <person name="Seaver E.C."/>
            <person name="Weisblat D.A."/>
            <person name="Putnam N.H."/>
            <person name="Grigoriev I.V."/>
            <person name="Rokhsar D.S."/>
        </authorList>
    </citation>
    <scope>NUCLEOTIDE SEQUENCE</scope>
</reference>
<dbReference type="Pfam" id="PF00010">
    <property type="entry name" value="HLH"/>
    <property type="match status" value="1"/>
</dbReference>
<feature type="compositionally biased region" description="Polar residues" evidence="5">
    <location>
        <begin position="57"/>
        <end position="69"/>
    </location>
</feature>
<feature type="domain" description="BHLH" evidence="6">
    <location>
        <begin position="73"/>
        <end position="136"/>
    </location>
</feature>
<dbReference type="InterPro" id="IPR036638">
    <property type="entry name" value="HLH_DNA-bd_sf"/>
</dbReference>
<evidence type="ECO:0000256" key="2">
    <source>
        <dbReference type="ARBA" id="ARBA00023015"/>
    </source>
</evidence>
<dbReference type="Gene3D" id="4.10.280.10">
    <property type="entry name" value="Helix-loop-helix DNA-binding domain"/>
    <property type="match status" value="1"/>
</dbReference>
<evidence type="ECO:0000256" key="3">
    <source>
        <dbReference type="ARBA" id="ARBA00023163"/>
    </source>
</evidence>
<dbReference type="EMBL" id="KB097222">
    <property type="protein sequence ID" value="ESN98096.1"/>
    <property type="molecule type" value="Genomic_DNA"/>
</dbReference>
<keyword evidence="2" id="KW-0805">Transcription regulation</keyword>
<dbReference type="GO" id="GO:0005634">
    <property type="term" value="C:nucleus"/>
    <property type="evidence" value="ECO:0000318"/>
    <property type="project" value="GO_Central"/>
</dbReference>
<keyword evidence="3" id="KW-0804">Transcription</keyword>
<dbReference type="InterPro" id="IPR011598">
    <property type="entry name" value="bHLH_dom"/>
</dbReference>
<organism evidence="8 9">
    <name type="scientific">Helobdella robusta</name>
    <name type="common">Californian leech</name>
    <dbReference type="NCBI Taxonomy" id="6412"/>
    <lineage>
        <taxon>Eukaryota</taxon>
        <taxon>Metazoa</taxon>
        <taxon>Spiralia</taxon>
        <taxon>Lophotrochozoa</taxon>
        <taxon>Annelida</taxon>
        <taxon>Clitellata</taxon>
        <taxon>Hirudinea</taxon>
        <taxon>Rhynchobdellida</taxon>
        <taxon>Glossiphoniidae</taxon>
        <taxon>Helobdella</taxon>
    </lineage>
</organism>
<dbReference type="PANTHER" id="PTHR10985">
    <property type="entry name" value="BASIC HELIX-LOOP-HELIX TRANSCRIPTION FACTOR, HES-RELATED"/>
    <property type="match status" value="1"/>
</dbReference>
<dbReference type="GO" id="GO:0000981">
    <property type="term" value="F:DNA-binding transcription factor activity, RNA polymerase II-specific"/>
    <property type="evidence" value="ECO:0000318"/>
    <property type="project" value="GO_Central"/>
</dbReference>
<name>T1FBI6_HELRO</name>
<dbReference type="GO" id="GO:0000978">
    <property type="term" value="F:RNA polymerase II cis-regulatory region sequence-specific DNA binding"/>
    <property type="evidence" value="ECO:0000318"/>
    <property type="project" value="GO_Central"/>
</dbReference>
<evidence type="ECO:0000313" key="7">
    <source>
        <dbReference type="EMBL" id="ESN98096.1"/>
    </source>
</evidence>
<dbReference type="HOGENOM" id="CLU_883617_0_0_1"/>
<dbReference type="CTD" id="20206185"/>
<proteinExistence type="predicted"/>
<feature type="region of interest" description="Disordered" evidence="5">
    <location>
        <begin position="1"/>
        <end position="75"/>
    </location>
</feature>
<evidence type="ECO:0000313" key="8">
    <source>
        <dbReference type="EnsemblMetazoa" id="HelroP177333"/>
    </source>
</evidence>
<dbReference type="GO" id="GO:0046983">
    <property type="term" value="F:protein dimerization activity"/>
    <property type="evidence" value="ECO:0007669"/>
    <property type="project" value="InterPro"/>
</dbReference>
<dbReference type="STRING" id="6412.T1FBI6"/>
<protein>
    <recommendedName>
        <fullName evidence="6">BHLH domain-containing protein</fullName>
    </recommendedName>
</protein>
<feature type="region of interest" description="Disordered" evidence="5">
    <location>
        <begin position="100"/>
        <end position="120"/>
    </location>
</feature>
<dbReference type="AlphaFoldDB" id="T1FBI6"/>
<evidence type="ECO:0000313" key="9">
    <source>
        <dbReference type="Proteomes" id="UP000015101"/>
    </source>
</evidence>
<evidence type="ECO:0000256" key="4">
    <source>
        <dbReference type="ARBA" id="ARBA00023242"/>
    </source>
</evidence>
<feature type="compositionally biased region" description="Low complexity" evidence="5">
    <location>
        <begin position="11"/>
        <end position="56"/>
    </location>
</feature>
<dbReference type="KEGG" id="hro:HELRODRAFT_177333"/>
<dbReference type="GeneID" id="20206185"/>
<dbReference type="eggNOG" id="ENOG502S6S1">
    <property type="taxonomic scope" value="Eukaryota"/>
</dbReference>
<dbReference type="GO" id="GO:0006357">
    <property type="term" value="P:regulation of transcription by RNA polymerase II"/>
    <property type="evidence" value="ECO:0000318"/>
    <property type="project" value="GO_Central"/>
</dbReference>
<dbReference type="GO" id="GO:0009952">
    <property type="term" value="P:anterior/posterior pattern specification"/>
    <property type="evidence" value="ECO:0000318"/>
    <property type="project" value="GO_Central"/>
</dbReference>
<dbReference type="Proteomes" id="UP000015101">
    <property type="component" value="Unassembled WGS sequence"/>
</dbReference>
<dbReference type="InParanoid" id="T1FBI6"/>
<dbReference type="EnsemblMetazoa" id="HelroT177333">
    <property type="protein sequence ID" value="HelroP177333"/>
    <property type="gene ID" value="HelroG177333"/>
</dbReference>